<feature type="compositionally biased region" description="Basic and acidic residues" evidence="2">
    <location>
        <begin position="337"/>
        <end position="354"/>
    </location>
</feature>
<keyword evidence="3" id="KW-0131">Cell cycle</keyword>
<feature type="region of interest" description="Disordered" evidence="2">
    <location>
        <begin position="1271"/>
        <end position="1296"/>
    </location>
</feature>
<keyword evidence="4" id="KW-1185">Reference proteome</keyword>
<feature type="region of interest" description="Disordered" evidence="2">
    <location>
        <begin position="1"/>
        <end position="28"/>
    </location>
</feature>
<evidence type="ECO:0000256" key="2">
    <source>
        <dbReference type="SAM" id="MobiDB-lite"/>
    </source>
</evidence>
<feature type="compositionally biased region" description="Low complexity" evidence="2">
    <location>
        <begin position="261"/>
        <end position="275"/>
    </location>
</feature>
<keyword evidence="3" id="KW-0132">Cell division</keyword>
<evidence type="ECO:0000313" key="3">
    <source>
        <dbReference type="EMBL" id="GIX65833.1"/>
    </source>
</evidence>
<feature type="region of interest" description="Disordered" evidence="2">
    <location>
        <begin position="61"/>
        <end position="91"/>
    </location>
</feature>
<reference evidence="3 4" key="1">
    <citation type="submission" date="2021-06" db="EMBL/GenBank/DDBJ databases">
        <title>Genome sequence of Babesia caballi.</title>
        <authorList>
            <person name="Yamagishi J."/>
            <person name="Kidaka T."/>
            <person name="Ochi A."/>
        </authorList>
    </citation>
    <scope>NUCLEOTIDE SEQUENCE [LARGE SCALE GENOMIC DNA]</scope>
    <source>
        <strain evidence="3">USDA-D6B2</strain>
    </source>
</reference>
<feature type="compositionally biased region" description="Basic and acidic residues" evidence="2">
    <location>
        <begin position="426"/>
        <end position="436"/>
    </location>
</feature>
<gene>
    <name evidence="3" type="ORF">BcabD6B2_52680</name>
</gene>
<dbReference type="RefSeq" id="XP_067717902.1">
    <property type="nucleotide sequence ID" value="XM_067861801.1"/>
</dbReference>
<name>A0AAV4M0A9_BABCB</name>
<feature type="compositionally biased region" description="Low complexity" evidence="2">
    <location>
        <begin position="409"/>
        <end position="421"/>
    </location>
</feature>
<dbReference type="GO" id="GO:0051301">
    <property type="term" value="P:cell division"/>
    <property type="evidence" value="ECO:0007669"/>
    <property type="project" value="UniProtKB-KW"/>
</dbReference>
<accession>A0AAV4M0A9</accession>
<dbReference type="EMBL" id="BPLF01000005">
    <property type="protein sequence ID" value="GIX65833.1"/>
    <property type="molecule type" value="Genomic_DNA"/>
</dbReference>
<feature type="region of interest" description="Disordered" evidence="2">
    <location>
        <begin position="134"/>
        <end position="162"/>
    </location>
</feature>
<feature type="compositionally biased region" description="Basic and acidic residues" evidence="2">
    <location>
        <begin position="72"/>
        <end position="82"/>
    </location>
</feature>
<sequence>MDGEGVSEEVGVHRTPRNLRQSASPQCGDAACVARHEAETNFGGTDGRSNDAGMTRILRSQERCTETQSEDAMDRTEVERKPSNPGLTPIVDLGDLQRVDAATRNMLWGDVSMSTPSPAHRLSLLAGQLNATVRHSDKAYQPRRAASASSAKEGRASEGQSVPRAMTRLWPQAADVAPLQRCLLTPEVLRTSLGSMGPIAGEPSENANAVGSYVRNSNTPSSRRMANIDDMRGLRYAGPLIIPGQPPVDGLGDDAETGVPSISTHDGTSSSGSGSREMHVDNLSILSRGSSATGASSRTLSTMMPSSAGSLVGESPQFSETGSQARMYSTGSYQPRVSEKEVTPRSHRGSEPHSRQAMCEFSPIQQAEESGERYCVQRTRQSPPIDAPPGVSLPGGASTRQSTGWPTPSSSLGAASSRHSAPNAEPRNEEGEREGASLDEAGVGGSNRHEVQLSRQSATEGPAPARREADEEQRAEENNHRAYPLGSHFGSESGVHTANGARGNDGFAEADIESNGDAEAATGARRRRQEDGSDVCSGPCQVLEDSEEVMDDEEGSIYLIPDNFDPFAATLGNQIEGMVDAELAQGIPIHTVRESESEEEERLYTARDSLNFTFSHSDASAIVQVQEVEEGGLPENRYIRDNFSFGAFAGRSPAEKFKSGMVEQASRGEYHADTPHSSAAQDEEGAEEMSFSERVHRFVATQMSGRGSQGPGQVGTPAPDAGSVGTHESSSGREGNSCAAGELQASAEEEKGDGGVDRGTPQDVGYGQSGAALTAYQERAHGGFEAVVNTVTPVLSGDGGVAGDEPERPQQHPLSPLTGREHSDSSADISRTYPADLASYISLSSSYSSGATATPREDNSATSVFTPQEPARHTHLAGEYEPVYVKYLYSNLVSERSCRRHEAVDTSKERRTASDASAHSVFKRFKLPNGRPSSATDAAPPGVSKGFALTLDAAQLFRDLYRSVKVLIGAKMLENGYETERKHADGAMASRESAENFNLLATSMSVSMSKSLFRAAEPHRKVCEDAKKLLTEAVGKLKAVNALKARVQECCRAATQHSCEVEKAREVYCSLSKECRQLERSIRQKEAFAELQLKIWGLKKARIEELRREIAALAQRIRVRQATRSQRDQTERMLAAIRNAYVATGIRVVPLDVGRPQLRWCFAVSYNADPNKRRCVRRFRRTWQNDLVQVADKVVDELVERPLEYNRLKEDQQFNPEINMVVYMRNCHTGGAQGEFLASFTRSVKFGEESSPEVAEGIRTPRRRAHVPFFRSDEMPSSSPRSAKATPVSKRAPGGGWGLLSAPCSGEGAAQQFAPLGSAEAEGGGGLWMSPETRGVERAAIADVRWDEEMDVDEVNRGLRIVFTAPRLKAGGETARVWEQALVRLLEAANRRIDRLTARLMLDKAAEHQSITLHALMREVVDYGSALSARVRVVQRELLQLLGHTSGAAIGAAGNLMTLEVVLTPRDAGRPALRCALEVDAYELLQTGSYARAAQQLRVRALQPGHEALERAVAHDHARRLGPDDLERHAGLGRALLVRAGARRGEGGHARRRVERLLGTRVEVLAGAQLAGGGAGPAVLEGLRGQVGREVGALARARPRGRAVPAGGRAAGVPVRFRVPVVVDAVGVGPLGAPGQEVHGVTVPAVQQLADEHVAVGAPLERRQQTLAQLLRQVTVAAVAAVVAIAAAGGAGLRGREHGTEGHARCDIQVGEGVGDVADPESVEGLARCGEAADQVGKLGGQLAEDLGAVGAALEGQVEKTGVGKAARGRVLLHLADFQLNLLLGLLREPLPGRADALGGRVGQAAQEQVAVGDAELGVQAVVVALLVFQALGLVPGGDLREGD</sequence>
<evidence type="ECO:0000313" key="4">
    <source>
        <dbReference type="Proteomes" id="UP001497744"/>
    </source>
</evidence>
<evidence type="ECO:0000256" key="1">
    <source>
        <dbReference type="SAM" id="Coils"/>
    </source>
</evidence>
<feature type="compositionally biased region" description="Polar residues" evidence="2">
    <location>
        <begin position="398"/>
        <end position="408"/>
    </location>
</feature>
<feature type="compositionally biased region" description="Polar residues" evidence="2">
    <location>
        <begin position="316"/>
        <end position="335"/>
    </location>
</feature>
<feature type="region of interest" description="Disordered" evidence="2">
    <location>
        <begin position="703"/>
        <end position="766"/>
    </location>
</feature>
<protein>
    <submittedName>
        <fullName evidence="3">Cell division control protein 42, putative</fullName>
    </submittedName>
</protein>
<feature type="region of interest" description="Disordered" evidence="2">
    <location>
        <begin position="847"/>
        <end position="870"/>
    </location>
</feature>
<organism evidence="3 4">
    <name type="scientific">Babesia caballi</name>
    <dbReference type="NCBI Taxonomy" id="5871"/>
    <lineage>
        <taxon>Eukaryota</taxon>
        <taxon>Sar</taxon>
        <taxon>Alveolata</taxon>
        <taxon>Apicomplexa</taxon>
        <taxon>Aconoidasida</taxon>
        <taxon>Piroplasmida</taxon>
        <taxon>Babesiidae</taxon>
        <taxon>Babesia</taxon>
    </lineage>
</organism>
<comment type="caution">
    <text evidence="3">The sequence shown here is derived from an EMBL/GenBank/DDBJ whole genome shotgun (WGS) entry which is preliminary data.</text>
</comment>
<feature type="region of interest" description="Disordered" evidence="2">
    <location>
        <begin position="242"/>
        <end position="539"/>
    </location>
</feature>
<feature type="compositionally biased region" description="Low complexity" evidence="2">
    <location>
        <begin position="286"/>
        <end position="301"/>
    </location>
</feature>
<keyword evidence="1" id="KW-0175">Coiled coil</keyword>
<proteinExistence type="predicted"/>
<dbReference type="GeneID" id="94197314"/>
<feature type="region of interest" description="Disordered" evidence="2">
    <location>
        <begin position="795"/>
        <end position="828"/>
    </location>
</feature>
<dbReference type="Proteomes" id="UP001497744">
    <property type="component" value="Unassembled WGS sequence"/>
</dbReference>
<feature type="region of interest" description="Disordered" evidence="2">
    <location>
        <begin position="659"/>
        <end position="691"/>
    </location>
</feature>
<feature type="coiled-coil region" evidence="1">
    <location>
        <begin position="1379"/>
        <end position="1406"/>
    </location>
</feature>